<name>A0A645HN72_9ZZZZ</name>
<organism evidence="1">
    <name type="scientific">bioreactor metagenome</name>
    <dbReference type="NCBI Taxonomy" id="1076179"/>
    <lineage>
        <taxon>unclassified sequences</taxon>
        <taxon>metagenomes</taxon>
        <taxon>ecological metagenomes</taxon>
    </lineage>
</organism>
<protein>
    <submittedName>
        <fullName evidence="1">Uncharacterized protein</fullName>
    </submittedName>
</protein>
<sequence>MIAHRMRRIHAVQTQAFAPLAHMVGSALARGLHQCAQHRHDQLVQREALFVNRMQPGHGRAHRIAPVILALNPAAMLQRSQQSQHRALVKARALGQLGQAQRGIAILECAQHAEGAVHGCHTARRGILVGYGFIQGFTRHEKLLPRILTGHQDARQYFNRKN</sequence>
<proteinExistence type="predicted"/>
<dbReference type="AlphaFoldDB" id="A0A645HN72"/>
<reference evidence="1" key="1">
    <citation type="submission" date="2019-08" db="EMBL/GenBank/DDBJ databases">
        <authorList>
            <person name="Kucharzyk K."/>
            <person name="Murdoch R.W."/>
            <person name="Higgins S."/>
            <person name="Loffler F."/>
        </authorList>
    </citation>
    <scope>NUCLEOTIDE SEQUENCE</scope>
</reference>
<accession>A0A645HN72</accession>
<evidence type="ECO:0000313" key="1">
    <source>
        <dbReference type="EMBL" id="MPN40488.1"/>
    </source>
</evidence>
<dbReference type="EMBL" id="VSSQ01096926">
    <property type="protein sequence ID" value="MPN40488.1"/>
    <property type="molecule type" value="Genomic_DNA"/>
</dbReference>
<gene>
    <name evidence="1" type="ORF">SDC9_188026</name>
</gene>
<comment type="caution">
    <text evidence="1">The sequence shown here is derived from an EMBL/GenBank/DDBJ whole genome shotgun (WGS) entry which is preliminary data.</text>
</comment>